<dbReference type="SMART" id="SM00448">
    <property type="entry name" value="REC"/>
    <property type="match status" value="1"/>
</dbReference>
<dbReference type="Pfam" id="PF00486">
    <property type="entry name" value="Trans_reg_C"/>
    <property type="match status" value="1"/>
</dbReference>
<dbReference type="InterPro" id="IPR036388">
    <property type="entry name" value="WH-like_DNA-bd_sf"/>
</dbReference>
<dbReference type="InterPro" id="IPR011006">
    <property type="entry name" value="CheY-like_superfamily"/>
</dbReference>
<keyword evidence="5" id="KW-0804">Transcription</keyword>
<evidence type="ECO:0000259" key="9">
    <source>
        <dbReference type="PROSITE" id="PS51755"/>
    </source>
</evidence>
<dbReference type="SUPFAM" id="SSF52172">
    <property type="entry name" value="CheY-like"/>
    <property type="match status" value="1"/>
</dbReference>
<dbReference type="GO" id="GO:0000976">
    <property type="term" value="F:transcription cis-regulatory region binding"/>
    <property type="evidence" value="ECO:0007669"/>
    <property type="project" value="TreeGrafter"/>
</dbReference>
<sequence>MKVLVVDDEPTLLETVEMKLKREGYTTFATDNAEDAMRLYRRVRPDLLVLDIMLPGRSGLDLCRAIRKESQTPIIFITARSEDEDRIKGLEMGADDYLVKPFHLGELAARVRAVLRRSVGEPAIDPVDYGGLYIDPKTHTATLHGKLLDLAPKEFALLYFLARNPGQVFDRDTLLDRVWGRDAYVTARTIDVHIRWLRKHIEVDPDRPKLLLTVRGVGYKFAA</sequence>
<protein>
    <submittedName>
        <fullName evidence="10">DNA-binding response regulator, OmpR family, contains REC and winged-helix (WHTH) domain</fullName>
    </submittedName>
</protein>
<proteinExistence type="predicted"/>
<evidence type="ECO:0000313" key="11">
    <source>
        <dbReference type="Proteomes" id="UP000662873"/>
    </source>
</evidence>
<dbReference type="Gene3D" id="6.10.250.690">
    <property type="match status" value="1"/>
</dbReference>
<keyword evidence="1 6" id="KW-0597">Phosphoprotein</keyword>
<dbReference type="EMBL" id="AP021858">
    <property type="protein sequence ID" value="BBO23036.1"/>
    <property type="molecule type" value="Genomic_DNA"/>
</dbReference>
<evidence type="ECO:0000256" key="3">
    <source>
        <dbReference type="ARBA" id="ARBA00023015"/>
    </source>
</evidence>
<evidence type="ECO:0000259" key="8">
    <source>
        <dbReference type="PROSITE" id="PS50110"/>
    </source>
</evidence>
<dbReference type="InterPro" id="IPR001789">
    <property type="entry name" value="Sig_transdc_resp-reg_receiver"/>
</dbReference>
<accession>A0A809S3D5</accession>
<feature type="modified residue" description="4-aspartylphosphate" evidence="6">
    <location>
        <position position="51"/>
    </location>
</feature>
<dbReference type="AlphaFoldDB" id="A0A809S3D5"/>
<dbReference type="PROSITE" id="PS51755">
    <property type="entry name" value="OMPR_PHOB"/>
    <property type="match status" value="1"/>
</dbReference>
<feature type="DNA-binding region" description="OmpR/PhoB-type" evidence="7">
    <location>
        <begin position="124"/>
        <end position="223"/>
    </location>
</feature>
<keyword evidence="3" id="KW-0805">Transcription regulation</keyword>
<feature type="domain" description="Response regulatory" evidence="8">
    <location>
        <begin position="2"/>
        <end position="115"/>
    </location>
</feature>
<keyword evidence="4 7" id="KW-0238">DNA-binding</keyword>
<evidence type="ECO:0000256" key="6">
    <source>
        <dbReference type="PROSITE-ProRule" id="PRU00169"/>
    </source>
</evidence>
<gene>
    <name evidence="10" type="ORF">NPRO_06310</name>
</gene>
<dbReference type="GO" id="GO:0005829">
    <property type="term" value="C:cytosol"/>
    <property type="evidence" value="ECO:0007669"/>
    <property type="project" value="TreeGrafter"/>
</dbReference>
<dbReference type="PROSITE" id="PS50110">
    <property type="entry name" value="RESPONSE_REGULATORY"/>
    <property type="match status" value="1"/>
</dbReference>
<dbReference type="PANTHER" id="PTHR48111:SF40">
    <property type="entry name" value="PHOSPHATE REGULON TRANSCRIPTIONAL REGULATORY PROTEIN PHOB"/>
    <property type="match status" value="1"/>
</dbReference>
<dbReference type="FunFam" id="3.40.50.2300:FF:000001">
    <property type="entry name" value="DNA-binding response regulator PhoB"/>
    <property type="match status" value="1"/>
</dbReference>
<dbReference type="GO" id="GO:0006355">
    <property type="term" value="P:regulation of DNA-templated transcription"/>
    <property type="evidence" value="ECO:0007669"/>
    <property type="project" value="InterPro"/>
</dbReference>
<dbReference type="GO" id="GO:0000156">
    <property type="term" value="F:phosphorelay response regulator activity"/>
    <property type="evidence" value="ECO:0007669"/>
    <property type="project" value="TreeGrafter"/>
</dbReference>
<dbReference type="Pfam" id="PF00072">
    <property type="entry name" value="Response_reg"/>
    <property type="match status" value="1"/>
</dbReference>
<organism evidence="10 11">
    <name type="scientific">Candidatus Nitrosymbiomonas proteolyticus</name>
    <dbReference type="NCBI Taxonomy" id="2608984"/>
    <lineage>
        <taxon>Bacteria</taxon>
        <taxon>Bacillati</taxon>
        <taxon>Armatimonadota</taxon>
        <taxon>Armatimonadota incertae sedis</taxon>
        <taxon>Candidatus Nitrosymbiomonas</taxon>
    </lineage>
</organism>
<dbReference type="SMART" id="SM00862">
    <property type="entry name" value="Trans_reg_C"/>
    <property type="match status" value="1"/>
</dbReference>
<evidence type="ECO:0000256" key="5">
    <source>
        <dbReference type="ARBA" id="ARBA00023163"/>
    </source>
</evidence>
<dbReference type="Gene3D" id="3.40.50.2300">
    <property type="match status" value="1"/>
</dbReference>
<dbReference type="PANTHER" id="PTHR48111">
    <property type="entry name" value="REGULATOR OF RPOS"/>
    <property type="match status" value="1"/>
</dbReference>
<dbReference type="Proteomes" id="UP000662873">
    <property type="component" value="Chromosome"/>
</dbReference>
<name>A0A809S3D5_9BACT</name>
<dbReference type="CDD" id="cd17574">
    <property type="entry name" value="REC_OmpR"/>
    <property type="match status" value="1"/>
</dbReference>
<reference evidence="10" key="1">
    <citation type="journal article" name="DNA Res.">
        <title>The physiological potential of anammox bacteria as revealed by their core genome structure.</title>
        <authorList>
            <person name="Okubo T."/>
            <person name="Toyoda A."/>
            <person name="Fukuhara K."/>
            <person name="Uchiyama I."/>
            <person name="Harigaya Y."/>
            <person name="Kuroiwa M."/>
            <person name="Suzuki T."/>
            <person name="Murakami Y."/>
            <person name="Suwa Y."/>
            <person name="Takami H."/>
        </authorList>
    </citation>
    <scope>NUCLEOTIDE SEQUENCE</scope>
    <source>
        <strain evidence="10">317325-2</strain>
    </source>
</reference>
<keyword evidence="2" id="KW-0902">Two-component regulatory system</keyword>
<dbReference type="KEGG" id="npy:NPRO_06310"/>
<evidence type="ECO:0000256" key="4">
    <source>
        <dbReference type="ARBA" id="ARBA00023125"/>
    </source>
</evidence>
<dbReference type="FunFam" id="1.10.10.10:FF:000018">
    <property type="entry name" value="DNA-binding response regulator ResD"/>
    <property type="match status" value="1"/>
</dbReference>
<evidence type="ECO:0000313" key="10">
    <source>
        <dbReference type="EMBL" id="BBO23036.1"/>
    </source>
</evidence>
<evidence type="ECO:0000256" key="2">
    <source>
        <dbReference type="ARBA" id="ARBA00023012"/>
    </source>
</evidence>
<dbReference type="InterPro" id="IPR001867">
    <property type="entry name" value="OmpR/PhoB-type_DNA-bd"/>
</dbReference>
<dbReference type="Gene3D" id="1.10.10.10">
    <property type="entry name" value="Winged helix-like DNA-binding domain superfamily/Winged helix DNA-binding domain"/>
    <property type="match status" value="1"/>
</dbReference>
<evidence type="ECO:0000256" key="7">
    <source>
        <dbReference type="PROSITE-ProRule" id="PRU01091"/>
    </source>
</evidence>
<feature type="domain" description="OmpR/PhoB-type" evidence="9">
    <location>
        <begin position="124"/>
        <end position="223"/>
    </location>
</feature>
<evidence type="ECO:0000256" key="1">
    <source>
        <dbReference type="ARBA" id="ARBA00022553"/>
    </source>
</evidence>
<dbReference type="GO" id="GO:0032993">
    <property type="term" value="C:protein-DNA complex"/>
    <property type="evidence" value="ECO:0007669"/>
    <property type="project" value="TreeGrafter"/>
</dbReference>
<dbReference type="InterPro" id="IPR039420">
    <property type="entry name" value="WalR-like"/>
</dbReference>
<dbReference type="CDD" id="cd00383">
    <property type="entry name" value="trans_reg_C"/>
    <property type="match status" value="1"/>
</dbReference>